<dbReference type="AlphaFoldDB" id="A0A074Z9D4"/>
<feature type="compositionally biased region" description="Low complexity" evidence="1">
    <location>
        <begin position="867"/>
        <end position="901"/>
    </location>
</feature>
<evidence type="ECO:0000313" key="5">
    <source>
        <dbReference type="Proteomes" id="UP000030641"/>
    </source>
</evidence>
<protein>
    <recommendedName>
        <fullName evidence="3">WSC domain-containing protein</fullName>
    </recommendedName>
</protein>
<evidence type="ECO:0000259" key="3">
    <source>
        <dbReference type="PROSITE" id="PS51212"/>
    </source>
</evidence>
<name>A0A074Z9D4_AURSE</name>
<dbReference type="GeneID" id="25363983"/>
<dbReference type="InterPro" id="IPR002889">
    <property type="entry name" value="WSC_carb-bd"/>
</dbReference>
<feature type="domain" description="WSC" evidence="3">
    <location>
        <begin position="364"/>
        <end position="459"/>
    </location>
</feature>
<evidence type="ECO:0000313" key="4">
    <source>
        <dbReference type="EMBL" id="KEQ95436.1"/>
    </source>
</evidence>
<dbReference type="InParanoid" id="A0A074Z9D4"/>
<dbReference type="InterPro" id="IPR003609">
    <property type="entry name" value="Pan_app"/>
</dbReference>
<evidence type="ECO:0000256" key="1">
    <source>
        <dbReference type="SAM" id="MobiDB-lite"/>
    </source>
</evidence>
<keyword evidence="2" id="KW-0732">Signal</keyword>
<dbReference type="Pfam" id="PF01822">
    <property type="entry name" value="WSC"/>
    <property type="match status" value="1"/>
</dbReference>
<dbReference type="Gene3D" id="3.50.4.10">
    <property type="entry name" value="Hepatocyte Growth Factor"/>
    <property type="match status" value="1"/>
</dbReference>
<feature type="region of interest" description="Disordered" evidence="1">
    <location>
        <begin position="867"/>
        <end position="911"/>
    </location>
</feature>
<feature type="chain" id="PRO_5001704009" description="WSC domain-containing protein" evidence="2">
    <location>
        <begin position="23"/>
        <end position="911"/>
    </location>
</feature>
<reference evidence="4 5" key="1">
    <citation type="journal article" date="2014" name="BMC Genomics">
        <title>Genome sequencing of four Aureobasidium pullulans varieties: biotechnological potential, stress tolerance, and description of new species.</title>
        <authorList>
            <person name="Gostin Ar C."/>
            <person name="Ohm R.A."/>
            <person name="Kogej T."/>
            <person name="Sonjak S."/>
            <person name="Turk M."/>
            <person name="Zajc J."/>
            <person name="Zalar P."/>
            <person name="Grube M."/>
            <person name="Sun H."/>
            <person name="Han J."/>
            <person name="Sharma A."/>
            <person name="Chiniquy J."/>
            <person name="Ngan C.Y."/>
            <person name="Lipzen A."/>
            <person name="Barry K."/>
            <person name="Grigoriev I.V."/>
            <person name="Gunde-Cimerman N."/>
        </authorList>
    </citation>
    <scope>NUCLEOTIDE SEQUENCE [LARGE SCALE GENOMIC DNA]</scope>
    <source>
        <strain evidence="4 5">EXF-2481</strain>
    </source>
</reference>
<dbReference type="PROSITE" id="PS51212">
    <property type="entry name" value="WSC"/>
    <property type="match status" value="1"/>
</dbReference>
<dbReference type="Pfam" id="PF09362">
    <property type="entry name" value="DUF1996"/>
    <property type="match status" value="1"/>
</dbReference>
<dbReference type="HOGENOM" id="CLU_014722_3_1_1"/>
<sequence>MRSFDFSASALSILALASSASAFWRMPCPGRISTERLDPIVAPGGVSGHVHTISGSNGFKAEMTYADARGGACSSCPIKQDMSNYWTPALYYQSENGTFINVPQSGDGTGVYGGMTVYYLQRGGPNNDNLTAYPEGFRMLAGDPFKRAATSDFAGQAVSFVCLDYSGTSSYTSGLPNRACPDGLRAQIFFPSCWDGVNLDTADHKSHMAYPTKYSYDNGPCPASHPVHMVSIFYEVIWSTGGFDWWNGTNQPFVFAQGDATGYGFHGDFLNGWDVDVLQKATDTCNNDSGLIQDCPVFEFFSNAESQACVIAPTVNEVITGELDALPGCNAVTHGPDRAPYSMTGCTDTGKLGAAPVYYQNVTGWDYVGCAPDSVSSRTLSNSSYMSSSMTVESCLSFCKNKGLNYAGLEYSTQCYCGSSLPDSLAPTPGVLGNCFSPCAGNSSEYCGGSNRLSIYYTSANLASSTISCPSGNGQNFTTPNNATFSINCGGDSNGKDLKMAYVNNGIQECVKTCSTTTGCVAVSLSGSACYMKSTVGTTRTSSGVQFAQLVSAGSVVASSSSSSSSPSSSATTSSIKSSSISSSAAASSSTKSSSISSSTASSSIKSSSTSSSAVASSTMASSTSSSASATSSSPSLATNSAGSVYSLFYSSDSGQGSFTNTQASSSYTECMTACDTNSKCTAFTYVGGKNGAGSGTCWLKTQMGNSVSAGSNVLTGSRVSLGVKAGSSSSSSAISSASGFVTASGTSAKSAASSTSSSTTPTATSTAAVCPGSNNTIFTDTSSGVQFLIECGIDHAGGDLSMVYVKDFAGCIATCAQTTGCVDVSLSGTACYMKKSVGSVVNSSGVKGAKLIVNDANILVQKKFASTAKSSSTTKSSSTSTSTVASTSSKKTSTLSTVAAPKTTTSTKRK</sequence>
<evidence type="ECO:0000256" key="2">
    <source>
        <dbReference type="SAM" id="SignalP"/>
    </source>
</evidence>
<dbReference type="OMA" id="HKARHFG"/>
<feature type="region of interest" description="Disordered" evidence="1">
    <location>
        <begin position="589"/>
        <end position="609"/>
    </location>
</feature>
<dbReference type="InterPro" id="IPR018535">
    <property type="entry name" value="DUF1996"/>
</dbReference>
<dbReference type="PANTHER" id="PTHR43662">
    <property type="match status" value="1"/>
</dbReference>
<organism evidence="4 5">
    <name type="scientific">Aureobasidium subglaciale (strain EXF-2481)</name>
    <name type="common">Aureobasidium pullulans var. subglaciale</name>
    <dbReference type="NCBI Taxonomy" id="1043005"/>
    <lineage>
        <taxon>Eukaryota</taxon>
        <taxon>Fungi</taxon>
        <taxon>Dikarya</taxon>
        <taxon>Ascomycota</taxon>
        <taxon>Pezizomycotina</taxon>
        <taxon>Dothideomycetes</taxon>
        <taxon>Dothideomycetidae</taxon>
        <taxon>Dothideales</taxon>
        <taxon>Saccotheciaceae</taxon>
        <taxon>Aureobasidium</taxon>
    </lineage>
</organism>
<keyword evidence="5" id="KW-1185">Reference proteome</keyword>
<dbReference type="RefSeq" id="XP_013343803.1">
    <property type="nucleotide sequence ID" value="XM_013488349.1"/>
</dbReference>
<dbReference type="PANTHER" id="PTHR43662:SF3">
    <property type="entry name" value="DOMAIN PROTEIN, PUTATIVE (AFU_ORTHOLOGUE AFUA_6G11970)-RELATED"/>
    <property type="match status" value="1"/>
</dbReference>
<feature type="signal peptide" evidence="2">
    <location>
        <begin position="1"/>
        <end position="22"/>
    </location>
</feature>
<proteinExistence type="predicted"/>
<accession>A0A074Z9D4</accession>
<dbReference type="Proteomes" id="UP000030641">
    <property type="component" value="Unassembled WGS sequence"/>
</dbReference>
<dbReference type="EMBL" id="KL584759">
    <property type="protein sequence ID" value="KEQ95436.1"/>
    <property type="molecule type" value="Genomic_DNA"/>
</dbReference>
<gene>
    <name evidence="4" type="ORF">AUEXF2481DRAFT_29512</name>
</gene>
<dbReference type="STRING" id="1043005.A0A074Z9D4"/>
<dbReference type="SMART" id="SM00321">
    <property type="entry name" value="WSC"/>
    <property type="match status" value="1"/>
</dbReference>
<dbReference type="Pfam" id="PF14295">
    <property type="entry name" value="PAN_4"/>
    <property type="match status" value="3"/>
</dbReference>
<dbReference type="OrthoDB" id="74764at2759"/>